<comment type="caution">
    <text evidence="2">The sequence shown here is derived from an EMBL/GenBank/DDBJ whole genome shotgun (WGS) entry which is preliminary data.</text>
</comment>
<protein>
    <submittedName>
        <fullName evidence="2">Uncharacterized protein</fullName>
    </submittedName>
</protein>
<accession>A0AB38DYG5</accession>
<dbReference type="AlphaFoldDB" id="A0AB38DYG5"/>
<gene>
    <name evidence="1" type="ORF">XAP6984_310019</name>
    <name evidence="2" type="ORF">XAP7430_260018</name>
</gene>
<evidence type="ECO:0000313" key="3">
    <source>
        <dbReference type="Proteomes" id="UP000234166"/>
    </source>
</evidence>
<dbReference type="Proteomes" id="UP000234166">
    <property type="component" value="Unassembled WGS sequence"/>
</dbReference>
<name>A0AB38DYG5_XANCH</name>
<dbReference type="EMBL" id="OCYT01000086">
    <property type="protein sequence ID" value="SON79370.1"/>
    <property type="molecule type" value="Genomic_DNA"/>
</dbReference>
<dbReference type="EMBL" id="OCYS01000079">
    <property type="protein sequence ID" value="SON86337.1"/>
    <property type="molecule type" value="Genomic_DNA"/>
</dbReference>
<sequence length="71" mass="7552">MPEAKSVIAEVQVQVRATRLPTGQRLALATLSGVTVCSPCGGAYNDPEWCVRQAAARHWRWNGIGCGVAEG</sequence>
<evidence type="ECO:0000313" key="2">
    <source>
        <dbReference type="EMBL" id="SON86337.1"/>
    </source>
</evidence>
<dbReference type="Proteomes" id="UP000234181">
    <property type="component" value="Unassembled WGS sequence"/>
</dbReference>
<organism evidence="2 3">
    <name type="scientific">Xanthomonas campestris pv. phaseoli</name>
    <dbReference type="NCBI Taxonomy" id="317013"/>
    <lineage>
        <taxon>Bacteria</taxon>
        <taxon>Pseudomonadati</taxon>
        <taxon>Pseudomonadota</taxon>
        <taxon>Gammaproteobacteria</taxon>
        <taxon>Lysobacterales</taxon>
        <taxon>Lysobacteraceae</taxon>
        <taxon>Xanthomonas</taxon>
    </lineage>
</organism>
<evidence type="ECO:0000313" key="4">
    <source>
        <dbReference type="Proteomes" id="UP000234181"/>
    </source>
</evidence>
<keyword evidence="4" id="KW-1185">Reference proteome</keyword>
<reference evidence="3 4" key="1">
    <citation type="submission" date="2017-10" db="EMBL/GenBank/DDBJ databases">
        <authorList>
            <person name="Regsiter A."/>
            <person name="William W."/>
        </authorList>
    </citation>
    <scope>NUCLEOTIDE SEQUENCE [LARGE SCALE GENOMIC DNA]</scope>
    <source>
        <strain evidence="1 4">CFBP6984</strain>
        <strain evidence="2 3">CFBP7430</strain>
    </source>
</reference>
<proteinExistence type="predicted"/>
<evidence type="ECO:0000313" key="1">
    <source>
        <dbReference type="EMBL" id="SON79370.1"/>
    </source>
</evidence>